<name>A0A0F2LTM5_SPOSC</name>
<dbReference type="GO" id="GO:0000981">
    <property type="term" value="F:DNA-binding transcription factor activity, RNA polymerase II-specific"/>
    <property type="evidence" value="ECO:0007669"/>
    <property type="project" value="InterPro"/>
</dbReference>
<gene>
    <name evidence="5" type="ORF">SPSK_04949</name>
</gene>
<feature type="domain" description="Zn(2)-C6 fungal-type" evidence="4">
    <location>
        <begin position="204"/>
        <end position="233"/>
    </location>
</feature>
<dbReference type="GO" id="GO:0003677">
    <property type="term" value="F:DNA binding"/>
    <property type="evidence" value="ECO:0007669"/>
    <property type="project" value="InterPro"/>
</dbReference>
<evidence type="ECO:0000256" key="3">
    <source>
        <dbReference type="SAM" id="MobiDB-lite"/>
    </source>
</evidence>
<dbReference type="GO" id="GO:0006351">
    <property type="term" value="P:DNA-templated transcription"/>
    <property type="evidence" value="ECO:0007669"/>
    <property type="project" value="InterPro"/>
</dbReference>
<dbReference type="EMBL" id="AXCR01000012">
    <property type="protein sequence ID" value="KJR80828.1"/>
    <property type="molecule type" value="Genomic_DNA"/>
</dbReference>
<dbReference type="PANTHER" id="PTHR47431:SF1">
    <property type="entry name" value="ZN(II)2CYS6 TRANSCRIPTION FACTOR (EUROFUNG)"/>
    <property type="match status" value="1"/>
</dbReference>
<dbReference type="PANTHER" id="PTHR47431">
    <property type="entry name" value="ZN(II)2CYS6 TRANSCRIPTION FACTOR (EUROFUNG)-RELATED"/>
    <property type="match status" value="1"/>
</dbReference>
<evidence type="ECO:0000313" key="6">
    <source>
        <dbReference type="Proteomes" id="UP000033710"/>
    </source>
</evidence>
<dbReference type="OrthoDB" id="5367487at2759"/>
<evidence type="ECO:0000256" key="2">
    <source>
        <dbReference type="ARBA" id="ARBA00023242"/>
    </source>
</evidence>
<feature type="compositionally biased region" description="Low complexity" evidence="3">
    <location>
        <begin position="127"/>
        <end position="141"/>
    </location>
</feature>
<feature type="region of interest" description="Disordered" evidence="3">
    <location>
        <begin position="127"/>
        <end position="196"/>
    </location>
</feature>
<dbReference type="Gene3D" id="4.10.240.10">
    <property type="entry name" value="Zn(2)-C6 fungal-type DNA-binding domain"/>
    <property type="match status" value="1"/>
</dbReference>
<dbReference type="VEuPathDB" id="FungiDB:SPSK_04949"/>
<dbReference type="Pfam" id="PF00172">
    <property type="entry name" value="Zn_clus"/>
    <property type="match status" value="1"/>
</dbReference>
<organism evidence="5 6">
    <name type="scientific">Sporothrix schenckii 1099-18</name>
    <dbReference type="NCBI Taxonomy" id="1397361"/>
    <lineage>
        <taxon>Eukaryota</taxon>
        <taxon>Fungi</taxon>
        <taxon>Dikarya</taxon>
        <taxon>Ascomycota</taxon>
        <taxon>Pezizomycotina</taxon>
        <taxon>Sordariomycetes</taxon>
        <taxon>Sordariomycetidae</taxon>
        <taxon>Ophiostomatales</taxon>
        <taxon>Ophiostomataceae</taxon>
        <taxon>Sporothrix</taxon>
    </lineage>
</organism>
<feature type="region of interest" description="Disordered" evidence="3">
    <location>
        <begin position="52"/>
        <end position="108"/>
    </location>
</feature>
<dbReference type="Pfam" id="PF04082">
    <property type="entry name" value="Fungal_trans"/>
    <property type="match status" value="1"/>
</dbReference>
<comment type="caution">
    <text evidence="5">The sequence shown here is derived from an EMBL/GenBank/DDBJ whole genome shotgun (WGS) entry which is preliminary data.</text>
</comment>
<evidence type="ECO:0000259" key="4">
    <source>
        <dbReference type="PROSITE" id="PS50048"/>
    </source>
</evidence>
<feature type="region of interest" description="Disordered" evidence="3">
    <location>
        <begin position="240"/>
        <end position="267"/>
    </location>
</feature>
<dbReference type="CDD" id="cd00067">
    <property type="entry name" value="GAL4"/>
    <property type="match status" value="1"/>
</dbReference>
<sequence>METHWTTADDNNAVAISTATSSAMDSHPYDASVMMASGAPLMNGLLTSVPPGAPGTLSVPGGLTQPHHLPNQPPQQHQQHQQHQSLSQPLPVSQGHQMQSHPAQPLHSQPLQAQALQAPPPIQTQTLSAQPFQQQAFQSQQQPPPPPTSLASSGTTTNTTTLTLSAYDDGNANASNTSPSDTSQNTSQENRSPIGQPFTAVPTACLGCRSKHLKCDGQVPCSRCKMAEMECVYIASRRGYKGPRKSNKRMRSSSPPPGSLLGTSMASSAPDSCPMLLGAAPHTAAPQDLATVSAAFAQSTGIGPATSGYTTANAIGTLPPGTVTYSGTVAGTSASLSSTPAGSVSQQLSLYGNGYGANGNVVLTGGHLAPVAPIEDRCFDAFYHYFYGGHPFALPKDVMLSLARDSSSNIGHLIAAMRYIGSLYINAGPARAMFFDEAKQLIYLPSCPKDGFLVQAMIMLVVGLDGSCEQEQAREILSDVERIALDIGLHERGFAVANGRGNPIFEESWRRTWWDLFVVDGMVAGVHRVTNFALFDVPAQVALPCEEQQYLSGNIPTPLAYIEDFDDRLFSGEDREFSSFTYRIAAARILGRMMRCPPILFPMDENLEKIEAMLSNWRMHLPASKRDDLNKHCQLDEMMFQAHFITHACSIMLHQPHSQLDSSPTRSVTSCAPHSHVPSGDAFNTHTRHTITAACEISKMVTQAVPLLSHTHFFTCVITLSSIVHLSKWALYYIQDEEDLRDQIRLNIGALNKLSDVWKAANTASGQVKGVAQEIYRAKKAQQINPAFWVGFTQEEMINSLNTDEGIMSEFETLLPVATQ</sequence>
<dbReference type="InterPro" id="IPR007219">
    <property type="entry name" value="XnlR_reg_dom"/>
</dbReference>
<dbReference type="AlphaFoldDB" id="A0A0F2LTM5"/>
<keyword evidence="1" id="KW-0479">Metal-binding</keyword>
<evidence type="ECO:0000256" key="1">
    <source>
        <dbReference type="ARBA" id="ARBA00022723"/>
    </source>
</evidence>
<dbReference type="InterPro" id="IPR036864">
    <property type="entry name" value="Zn2-C6_fun-type_DNA-bd_sf"/>
</dbReference>
<feature type="compositionally biased region" description="Basic residues" evidence="3">
    <location>
        <begin position="240"/>
        <end position="251"/>
    </location>
</feature>
<evidence type="ECO:0000313" key="5">
    <source>
        <dbReference type="EMBL" id="KJR80828.1"/>
    </source>
</evidence>
<dbReference type="SUPFAM" id="SSF57701">
    <property type="entry name" value="Zn2/Cys6 DNA-binding domain"/>
    <property type="match status" value="1"/>
</dbReference>
<dbReference type="GeneID" id="27666985"/>
<reference evidence="5 6" key="2">
    <citation type="journal article" date="2015" name="Eukaryot. Cell">
        <title>Asexual propagation of a virulent clone complex in a human and feline outbreak of sporotrichosis.</title>
        <authorList>
            <person name="Teixeira Mde M."/>
            <person name="Rodrigues A.M."/>
            <person name="Tsui C.K."/>
            <person name="de Almeida L.G."/>
            <person name="Van Diepeningen A.D."/>
            <person name="van den Ende B.G."/>
            <person name="Fernandes G.F."/>
            <person name="Kano R."/>
            <person name="Hamelin R.C."/>
            <person name="Lopes-Bezerra L.M."/>
            <person name="Vasconcelos A.T."/>
            <person name="de Hoog S."/>
            <person name="de Camargo Z.P."/>
            <person name="Felipe M.S."/>
        </authorList>
    </citation>
    <scope>NUCLEOTIDE SEQUENCE [LARGE SCALE GENOMIC DNA]</scope>
    <source>
        <strain evidence="5 6">1099-18</strain>
    </source>
</reference>
<dbReference type="InterPro" id="IPR001138">
    <property type="entry name" value="Zn2Cys6_DnaBD"/>
</dbReference>
<accession>A0A0F2LTM5</accession>
<feature type="compositionally biased region" description="Low complexity" evidence="3">
    <location>
        <begin position="149"/>
        <end position="165"/>
    </location>
</feature>
<proteinExistence type="predicted"/>
<dbReference type="KEGG" id="ssck:SPSK_04949"/>
<dbReference type="PROSITE" id="PS50048">
    <property type="entry name" value="ZN2_CY6_FUNGAL_2"/>
    <property type="match status" value="1"/>
</dbReference>
<dbReference type="GO" id="GO:0008270">
    <property type="term" value="F:zinc ion binding"/>
    <property type="evidence" value="ECO:0007669"/>
    <property type="project" value="InterPro"/>
</dbReference>
<dbReference type="RefSeq" id="XP_016583504.1">
    <property type="nucleotide sequence ID" value="XM_016731708.1"/>
</dbReference>
<reference evidence="5 6" key="1">
    <citation type="journal article" date="2014" name="BMC Genomics">
        <title>Comparative genomics of the major fungal agents of human and animal Sporotrichosis: Sporothrix schenckii and Sporothrix brasiliensis.</title>
        <authorList>
            <person name="Teixeira M.M."/>
            <person name="de Almeida L.G."/>
            <person name="Kubitschek-Barreira P."/>
            <person name="Alves F.L."/>
            <person name="Kioshima E.S."/>
            <person name="Abadio A.K."/>
            <person name="Fernandes L."/>
            <person name="Derengowski L.S."/>
            <person name="Ferreira K.S."/>
            <person name="Souza R.C."/>
            <person name="Ruiz J.C."/>
            <person name="de Andrade N.C."/>
            <person name="Paes H.C."/>
            <person name="Nicola A.M."/>
            <person name="Albuquerque P."/>
            <person name="Gerber A.L."/>
            <person name="Martins V.P."/>
            <person name="Peconick L.D."/>
            <person name="Neto A.V."/>
            <person name="Chaucanez C.B."/>
            <person name="Silva P.A."/>
            <person name="Cunha O.L."/>
            <person name="de Oliveira F.F."/>
            <person name="dos Santos T.C."/>
            <person name="Barros A.L."/>
            <person name="Soares M.A."/>
            <person name="de Oliveira L.M."/>
            <person name="Marini M.M."/>
            <person name="Villalobos-Duno H."/>
            <person name="Cunha M.M."/>
            <person name="de Hoog S."/>
            <person name="da Silveira J.F."/>
            <person name="Henrissat B."/>
            <person name="Nino-Vega G.A."/>
            <person name="Cisalpino P.S."/>
            <person name="Mora-Montes H.M."/>
            <person name="Almeida S.R."/>
            <person name="Stajich J.E."/>
            <person name="Lopes-Bezerra L.M."/>
            <person name="Vasconcelos A.T."/>
            <person name="Felipe M.S."/>
        </authorList>
    </citation>
    <scope>NUCLEOTIDE SEQUENCE [LARGE SCALE GENOMIC DNA]</scope>
    <source>
        <strain evidence="5 6">1099-18</strain>
    </source>
</reference>
<feature type="compositionally biased region" description="Low complexity" evidence="3">
    <location>
        <begin position="65"/>
        <end position="94"/>
    </location>
</feature>
<dbReference type="CDD" id="cd12148">
    <property type="entry name" value="fungal_TF_MHR"/>
    <property type="match status" value="1"/>
</dbReference>
<dbReference type="SMART" id="SM00066">
    <property type="entry name" value="GAL4"/>
    <property type="match status" value="1"/>
</dbReference>
<dbReference type="PROSITE" id="PS00463">
    <property type="entry name" value="ZN2_CY6_FUNGAL_1"/>
    <property type="match status" value="1"/>
</dbReference>
<protein>
    <submittedName>
        <fullName evidence="5">C6 zinc finger domain containing protein</fullName>
    </submittedName>
</protein>
<keyword evidence="2" id="KW-0539">Nucleus</keyword>
<dbReference type="Proteomes" id="UP000033710">
    <property type="component" value="Unassembled WGS sequence"/>
</dbReference>
<feature type="compositionally biased region" description="Polar residues" evidence="3">
    <location>
        <begin position="172"/>
        <end position="193"/>
    </location>
</feature>